<dbReference type="KEGG" id="parq:DSM112329_00717"/>
<evidence type="ECO:0000256" key="3">
    <source>
        <dbReference type="ARBA" id="ARBA00023163"/>
    </source>
</evidence>
<dbReference type="AlphaFoldDB" id="A0AAU7AQP3"/>
<feature type="DNA-binding region" description="H-T-H motif" evidence="4">
    <location>
        <begin position="43"/>
        <end position="62"/>
    </location>
</feature>
<evidence type="ECO:0000256" key="2">
    <source>
        <dbReference type="ARBA" id="ARBA00023125"/>
    </source>
</evidence>
<dbReference type="GO" id="GO:0000976">
    <property type="term" value="F:transcription cis-regulatory region binding"/>
    <property type="evidence" value="ECO:0007669"/>
    <property type="project" value="TreeGrafter"/>
</dbReference>
<dbReference type="SUPFAM" id="SSF46689">
    <property type="entry name" value="Homeodomain-like"/>
    <property type="match status" value="1"/>
</dbReference>
<feature type="domain" description="HTH tetR-type" evidence="5">
    <location>
        <begin position="20"/>
        <end position="80"/>
    </location>
</feature>
<keyword evidence="3" id="KW-0804">Transcription</keyword>
<dbReference type="GO" id="GO:0003700">
    <property type="term" value="F:DNA-binding transcription factor activity"/>
    <property type="evidence" value="ECO:0007669"/>
    <property type="project" value="TreeGrafter"/>
</dbReference>
<dbReference type="PANTHER" id="PTHR30055:SF234">
    <property type="entry name" value="HTH-TYPE TRANSCRIPTIONAL REGULATOR BETI"/>
    <property type="match status" value="1"/>
</dbReference>
<keyword evidence="1" id="KW-0805">Transcription regulation</keyword>
<dbReference type="Gene3D" id="1.10.357.10">
    <property type="entry name" value="Tetracycline Repressor, domain 2"/>
    <property type="match status" value="1"/>
</dbReference>
<gene>
    <name evidence="6" type="ORF">DSM112329_00717</name>
</gene>
<dbReference type="PROSITE" id="PS50977">
    <property type="entry name" value="HTH_TETR_2"/>
    <property type="match status" value="1"/>
</dbReference>
<organism evidence="6">
    <name type="scientific">Paraconexibacter sp. AEG42_29</name>
    <dbReference type="NCBI Taxonomy" id="2997339"/>
    <lineage>
        <taxon>Bacteria</taxon>
        <taxon>Bacillati</taxon>
        <taxon>Actinomycetota</taxon>
        <taxon>Thermoleophilia</taxon>
        <taxon>Solirubrobacterales</taxon>
        <taxon>Paraconexibacteraceae</taxon>
        <taxon>Paraconexibacter</taxon>
    </lineage>
</organism>
<dbReference type="FunFam" id="1.10.10.60:FF:000141">
    <property type="entry name" value="TetR family transcriptional regulator"/>
    <property type="match status" value="1"/>
</dbReference>
<evidence type="ECO:0000256" key="1">
    <source>
        <dbReference type="ARBA" id="ARBA00023015"/>
    </source>
</evidence>
<dbReference type="GO" id="GO:0045892">
    <property type="term" value="P:negative regulation of DNA-templated transcription"/>
    <property type="evidence" value="ECO:0007669"/>
    <property type="project" value="UniProtKB-ARBA"/>
</dbReference>
<evidence type="ECO:0000256" key="4">
    <source>
        <dbReference type="PROSITE-ProRule" id="PRU00335"/>
    </source>
</evidence>
<proteinExistence type="predicted"/>
<keyword evidence="2 4" id="KW-0238">DNA-binding</keyword>
<dbReference type="EMBL" id="CP114014">
    <property type="protein sequence ID" value="XAY03894.1"/>
    <property type="molecule type" value="Genomic_DNA"/>
</dbReference>
<dbReference type="PRINTS" id="PR00455">
    <property type="entry name" value="HTHTETR"/>
</dbReference>
<dbReference type="InterPro" id="IPR050109">
    <property type="entry name" value="HTH-type_TetR-like_transc_reg"/>
</dbReference>
<reference evidence="6" key="1">
    <citation type="submission" date="2022-12" db="EMBL/GenBank/DDBJ databases">
        <title>Paraconexibacter alkalitolerans sp. nov. and Baekduia alba sp. nov., isolated from soil and emended description of the genera Paraconexibacter (Chun et al., 2020) and Baekduia (An et al., 2020).</title>
        <authorList>
            <person name="Vieira S."/>
            <person name="Huber K.J."/>
            <person name="Geppert A."/>
            <person name="Wolf J."/>
            <person name="Neumann-Schaal M."/>
            <person name="Muesken M."/>
            <person name="Overmann J."/>
        </authorList>
    </citation>
    <scope>NUCLEOTIDE SEQUENCE</scope>
    <source>
        <strain evidence="6">AEG42_29</strain>
    </source>
</reference>
<accession>A0AAU7AQP3</accession>
<dbReference type="RefSeq" id="WP_354700442.1">
    <property type="nucleotide sequence ID" value="NZ_CP114014.1"/>
</dbReference>
<evidence type="ECO:0000313" key="6">
    <source>
        <dbReference type="EMBL" id="XAY03894.1"/>
    </source>
</evidence>
<name>A0AAU7AQP3_9ACTN</name>
<dbReference type="InterPro" id="IPR009057">
    <property type="entry name" value="Homeodomain-like_sf"/>
</dbReference>
<sequence>MAPQGTSPAGASPVASARGEATRVAILAAGLSRFTAYGYRRTSMDDIAAAAGCSRATIYFHFGTKEEVFRALAQHQHDLALEAMRAASLAEHADVGARVLAMLEARFGGFVALAHGSPHGAEILAEGGRVSADIVAAAHAQTLALLGATLRAAAKAGELDLKAAGLSAPAAAQAILDGAHGAKTDAALTPDAYRRRLRAVVRLLVRGLSPA</sequence>
<dbReference type="Pfam" id="PF00440">
    <property type="entry name" value="TetR_N"/>
    <property type="match status" value="1"/>
</dbReference>
<protein>
    <recommendedName>
        <fullName evidence="5">HTH tetR-type domain-containing protein</fullName>
    </recommendedName>
</protein>
<dbReference type="InterPro" id="IPR001647">
    <property type="entry name" value="HTH_TetR"/>
</dbReference>
<evidence type="ECO:0000259" key="5">
    <source>
        <dbReference type="PROSITE" id="PS50977"/>
    </source>
</evidence>
<dbReference type="PANTHER" id="PTHR30055">
    <property type="entry name" value="HTH-TYPE TRANSCRIPTIONAL REGULATOR RUTR"/>
    <property type="match status" value="1"/>
</dbReference>